<feature type="compositionally biased region" description="Polar residues" evidence="3">
    <location>
        <begin position="125"/>
        <end position="138"/>
    </location>
</feature>
<evidence type="ECO:0000259" key="4">
    <source>
        <dbReference type="PROSITE" id="PS50002"/>
    </source>
</evidence>
<feature type="domain" description="SH3" evidence="4">
    <location>
        <begin position="13"/>
        <end position="74"/>
    </location>
</feature>
<feature type="region of interest" description="Disordered" evidence="3">
    <location>
        <begin position="512"/>
        <end position="561"/>
    </location>
</feature>
<dbReference type="InterPro" id="IPR002931">
    <property type="entry name" value="Transglutaminase-like"/>
</dbReference>
<evidence type="ECO:0000256" key="3">
    <source>
        <dbReference type="SAM" id="MobiDB-lite"/>
    </source>
</evidence>
<evidence type="ECO:0000313" key="5">
    <source>
        <dbReference type="EMBL" id="TGZ79513.1"/>
    </source>
</evidence>
<dbReference type="Proteomes" id="UP000298138">
    <property type="component" value="Unassembled WGS sequence"/>
</dbReference>
<feature type="compositionally biased region" description="Polar residues" evidence="3">
    <location>
        <begin position="522"/>
        <end position="533"/>
    </location>
</feature>
<dbReference type="OrthoDB" id="6129702at2759"/>
<gene>
    <name evidence="5" type="ORF">EX30DRAFT_308803</name>
</gene>
<feature type="compositionally biased region" description="Low complexity" evidence="3">
    <location>
        <begin position="458"/>
        <end position="475"/>
    </location>
</feature>
<dbReference type="CDD" id="cd11889">
    <property type="entry name" value="SH3_Cyk3p-like"/>
    <property type="match status" value="1"/>
</dbReference>
<keyword evidence="1 2" id="KW-0728">SH3 domain</keyword>
<evidence type="ECO:0000313" key="6">
    <source>
        <dbReference type="Proteomes" id="UP000298138"/>
    </source>
</evidence>
<dbReference type="InterPro" id="IPR001452">
    <property type="entry name" value="SH3_domain"/>
</dbReference>
<name>A0A4S2MQQ7_9PEZI</name>
<protein>
    <recommendedName>
        <fullName evidence="4">SH3 domain-containing protein</fullName>
    </recommendedName>
</protein>
<sequence length="1168" mass="127155">MDHDAEAPTLPTRFPCLVRAIYSWGGETKRDLGFVEGDLIECLNAGDGRWWMGRLRRNKTVGLFPSNFVELLPDVVPAPSRAVSPMPGGAGGSISRSGTPNPHDRSRAASPQPSMRGYYPDGAGSSRSRTGKSPSPNQYHRAASPNPYTRTASPAPPPHRAVSPNPYQRAVSPNPYQRAASPNPYQRVASPAPSHHIQRAVSPAPSQFRAKSPAPSQFRAKSPAPSMMQQQQYRAPSPNPYMNDMPPPAPPPHRYGSPMPPPHQDGRLTPIHNSRPPSGIGRTPSPLRSAMDDVMESLQLMTGSESGKPATPAPVDPWSPQAFGEVYSPAPRRQIMRPETSLGFAAARRSYEEQEPEMGGSYNSRQPAPGNTYVDQMEERLRRFQLSQQDMERQVSNNQRNPDYRKSCYAEIQHFDHLQENTNRGVRGRKSAYDIRAQTSSPTKMFRPRPLSRMETVTTNASSNNSATTTRTTSTAATSASIMSGVSASALSATSAGSLARHKKALSMATFSGFSGRDSPQLAPSYNSRSETPSGFLGSVAGNSMGNPLRPRGKTWGAADATDSDTGSGIFGGLATPASKPKKTGFFKKIINSAKTSAASARSVAGSSNSAPVQQPYIPKAIPDGITAIAGGSHRSMLAAQQPQDWVQVRRDVNRANTLSRNERIERQEKQQMMDQLVLRPVDALDEDVDGDEAADGNIVEDPQDFSAAANLTLVDKAARFIVSVPPLTSPETLALHHVCRPYKSAVQQLRAVFTWCAEKLAWEHPSGPIADGTYGHPEEIDTRRILSSRRGSPEEIAVVVAGMCAALQIPCNIIHGYLKTPGEPADLDGLPRPNHFWNAILCEGEWRFMDCSLASPTHPKRAMYSSAPVNQADPFYFLTKPSHLCWTHVPLSAPQDQHLVPPLPISILLALPTACPPFFHHGIQMMNFDTSLTRLEDLEVAQVELIVPRDVECIAEVEAKSFAVDQDGDVFETGDTIKKRALAQAFWENGLKVYRVKAVLPSDEGAAVLKIYAGRRGLMHSIRDNPHPLTLSLPISHAGENPPYSFVLRHPTPHAQRHDLYILQPQCSRLAINNTFVFAVRQGAADFGQNTGGGKPAKLGIQTPSGKILRLMRKSDGKGNTGEGGNGGGDYGVWETIIKCTERGPWRGLVLADRSARWCVYAEWVVV</sequence>
<dbReference type="GO" id="GO:0110085">
    <property type="term" value="C:mitotic actomyosin contractile ring"/>
    <property type="evidence" value="ECO:0007669"/>
    <property type="project" value="TreeGrafter"/>
</dbReference>
<keyword evidence="6" id="KW-1185">Reference proteome</keyword>
<dbReference type="SUPFAM" id="SSF50044">
    <property type="entry name" value="SH3-domain"/>
    <property type="match status" value="1"/>
</dbReference>
<dbReference type="SMART" id="SM00460">
    <property type="entry name" value="TGc"/>
    <property type="match status" value="1"/>
</dbReference>
<organism evidence="5 6">
    <name type="scientific">Ascodesmis nigricans</name>
    <dbReference type="NCBI Taxonomy" id="341454"/>
    <lineage>
        <taxon>Eukaryota</taxon>
        <taxon>Fungi</taxon>
        <taxon>Dikarya</taxon>
        <taxon>Ascomycota</taxon>
        <taxon>Pezizomycotina</taxon>
        <taxon>Pezizomycetes</taxon>
        <taxon>Pezizales</taxon>
        <taxon>Ascodesmidaceae</taxon>
        <taxon>Ascodesmis</taxon>
    </lineage>
</organism>
<dbReference type="Pfam" id="PF24584">
    <property type="entry name" value="Ig_CYK3_C"/>
    <property type="match status" value="1"/>
</dbReference>
<dbReference type="GO" id="GO:0140278">
    <property type="term" value="P:mitotic division septum assembly"/>
    <property type="evidence" value="ECO:0007669"/>
    <property type="project" value="TreeGrafter"/>
</dbReference>
<dbReference type="PANTHER" id="PTHR46333">
    <property type="entry name" value="CYTOKINESIS PROTEIN 3"/>
    <property type="match status" value="1"/>
</dbReference>
<dbReference type="Gene3D" id="2.30.30.40">
    <property type="entry name" value="SH3 Domains"/>
    <property type="match status" value="1"/>
</dbReference>
<dbReference type="EMBL" id="ML220131">
    <property type="protein sequence ID" value="TGZ79513.1"/>
    <property type="molecule type" value="Genomic_DNA"/>
</dbReference>
<feature type="compositionally biased region" description="Pro residues" evidence="3">
    <location>
        <begin position="245"/>
        <end position="263"/>
    </location>
</feature>
<dbReference type="InterPro" id="IPR036028">
    <property type="entry name" value="SH3-like_dom_sf"/>
</dbReference>
<dbReference type="Gene3D" id="3.10.620.30">
    <property type="match status" value="1"/>
</dbReference>
<feature type="region of interest" description="Disordered" evidence="3">
    <location>
        <begin position="82"/>
        <end position="288"/>
    </location>
</feature>
<feature type="region of interest" description="Disordered" evidence="3">
    <location>
        <begin position="421"/>
        <end position="475"/>
    </location>
</feature>
<evidence type="ECO:0000256" key="2">
    <source>
        <dbReference type="PROSITE-ProRule" id="PRU00192"/>
    </source>
</evidence>
<dbReference type="InterPro" id="IPR035553">
    <property type="entry name" value="Cyk3_SH3"/>
</dbReference>
<dbReference type="Pfam" id="PF00018">
    <property type="entry name" value="SH3_1"/>
    <property type="match status" value="1"/>
</dbReference>
<evidence type="ECO:0000256" key="1">
    <source>
        <dbReference type="ARBA" id="ARBA00022443"/>
    </source>
</evidence>
<dbReference type="InterPro" id="IPR038765">
    <property type="entry name" value="Papain-like_cys_pep_sf"/>
</dbReference>
<dbReference type="PROSITE" id="PS50002">
    <property type="entry name" value="SH3"/>
    <property type="match status" value="1"/>
</dbReference>
<dbReference type="FunFam" id="2.30.30.40:FF:000168">
    <property type="entry name" value="SH3 domain protein (Cyk3)"/>
    <property type="match status" value="1"/>
</dbReference>
<proteinExistence type="predicted"/>
<accession>A0A4S2MQQ7</accession>
<dbReference type="InterPro" id="IPR052557">
    <property type="entry name" value="CAP/Cytokinesis_protein"/>
</dbReference>
<dbReference type="SUPFAM" id="SSF54001">
    <property type="entry name" value="Cysteine proteinases"/>
    <property type="match status" value="1"/>
</dbReference>
<dbReference type="InParanoid" id="A0A4S2MQQ7"/>
<dbReference type="PANTHER" id="PTHR46333:SF2">
    <property type="entry name" value="CYTOKINESIS PROTEIN 3"/>
    <property type="match status" value="1"/>
</dbReference>
<dbReference type="Pfam" id="PF01841">
    <property type="entry name" value="Transglut_core"/>
    <property type="match status" value="1"/>
</dbReference>
<dbReference type="InterPro" id="IPR056409">
    <property type="entry name" value="Ig_CYK3_C"/>
</dbReference>
<dbReference type="SMART" id="SM00326">
    <property type="entry name" value="SH3"/>
    <property type="match status" value="1"/>
</dbReference>
<dbReference type="FunCoup" id="A0A4S2MQQ7">
    <property type="interactions" value="34"/>
</dbReference>
<reference evidence="5 6" key="1">
    <citation type="submission" date="2019-04" db="EMBL/GenBank/DDBJ databases">
        <title>Comparative genomics and transcriptomics to analyze fruiting body development in filamentous ascomycetes.</title>
        <authorList>
            <consortium name="DOE Joint Genome Institute"/>
            <person name="Lutkenhaus R."/>
            <person name="Traeger S."/>
            <person name="Breuer J."/>
            <person name="Kuo A."/>
            <person name="Lipzen A."/>
            <person name="Pangilinan J."/>
            <person name="Dilworth D."/>
            <person name="Sandor L."/>
            <person name="Poggeler S."/>
            <person name="Barry K."/>
            <person name="Grigoriev I.V."/>
            <person name="Nowrousian M."/>
        </authorList>
    </citation>
    <scope>NUCLEOTIDE SEQUENCE [LARGE SCALE GENOMIC DNA]</scope>
    <source>
        <strain evidence="5 6">CBS 389.68</strain>
    </source>
</reference>
<dbReference type="AlphaFoldDB" id="A0A4S2MQQ7"/>
<dbReference type="STRING" id="341454.A0A4S2MQQ7"/>